<keyword evidence="1" id="KW-0472">Membrane</keyword>
<proteinExistence type="predicted"/>
<evidence type="ECO:0000313" key="3">
    <source>
        <dbReference type="Proteomes" id="UP001157910"/>
    </source>
</evidence>
<keyword evidence="3" id="KW-1185">Reference proteome</keyword>
<feature type="transmembrane region" description="Helical" evidence="1">
    <location>
        <begin position="12"/>
        <end position="33"/>
    </location>
</feature>
<comment type="caution">
    <text evidence="2">The sequence shown here is derived from an EMBL/GenBank/DDBJ whole genome shotgun (WGS) entry which is preliminary data.</text>
</comment>
<evidence type="ECO:0000256" key="1">
    <source>
        <dbReference type="SAM" id="Phobius"/>
    </source>
</evidence>
<name>A0ABY1QS18_9SPHN</name>
<accession>A0ABY1QS18</accession>
<reference evidence="2 3" key="1">
    <citation type="submission" date="2017-05" db="EMBL/GenBank/DDBJ databases">
        <authorList>
            <person name="Varghese N."/>
            <person name="Submissions S."/>
        </authorList>
    </citation>
    <scope>NUCLEOTIDE SEQUENCE [LARGE SCALE GENOMIC DNA]</scope>
    <source>
        <strain evidence="2 3">SM16</strain>
    </source>
</reference>
<gene>
    <name evidence="2" type="ORF">SAMN06296065_10948</name>
</gene>
<dbReference type="EMBL" id="FXUI01000009">
    <property type="protein sequence ID" value="SMP76072.1"/>
    <property type="molecule type" value="Genomic_DNA"/>
</dbReference>
<sequence length="53" mass="5541">MSRPPARKGPGLLAKVLLVLILLVTALIGWAAIRSFQTPVQPESQALPPAPVG</sequence>
<dbReference type="Proteomes" id="UP001157910">
    <property type="component" value="Unassembled WGS sequence"/>
</dbReference>
<keyword evidence="1" id="KW-0812">Transmembrane</keyword>
<organism evidence="2 3">
    <name type="scientific">Novosphingobium panipatense</name>
    <dbReference type="NCBI Taxonomy" id="428991"/>
    <lineage>
        <taxon>Bacteria</taxon>
        <taxon>Pseudomonadati</taxon>
        <taxon>Pseudomonadota</taxon>
        <taxon>Alphaproteobacteria</taxon>
        <taxon>Sphingomonadales</taxon>
        <taxon>Sphingomonadaceae</taxon>
        <taxon>Novosphingobium</taxon>
    </lineage>
</organism>
<evidence type="ECO:0000313" key="2">
    <source>
        <dbReference type="EMBL" id="SMP76072.1"/>
    </source>
</evidence>
<dbReference type="RefSeq" id="WP_158250669.1">
    <property type="nucleotide sequence ID" value="NZ_FXUI01000009.1"/>
</dbReference>
<keyword evidence="1" id="KW-1133">Transmembrane helix</keyword>
<protein>
    <submittedName>
        <fullName evidence="2">Uncharacterized protein</fullName>
    </submittedName>
</protein>